<name>A0AAD9NZU1_RIDPI</name>
<organism evidence="2 3">
    <name type="scientific">Ridgeia piscesae</name>
    <name type="common">Tubeworm</name>
    <dbReference type="NCBI Taxonomy" id="27915"/>
    <lineage>
        <taxon>Eukaryota</taxon>
        <taxon>Metazoa</taxon>
        <taxon>Spiralia</taxon>
        <taxon>Lophotrochozoa</taxon>
        <taxon>Annelida</taxon>
        <taxon>Polychaeta</taxon>
        <taxon>Sedentaria</taxon>
        <taxon>Canalipalpata</taxon>
        <taxon>Sabellida</taxon>
        <taxon>Siboglinidae</taxon>
        <taxon>Ridgeia</taxon>
    </lineage>
</organism>
<dbReference type="Proteomes" id="UP001209878">
    <property type="component" value="Unassembled WGS sequence"/>
</dbReference>
<feature type="region of interest" description="Disordered" evidence="1">
    <location>
        <begin position="102"/>
        <end position="190"/>
    </location>
</feature>
<evidence type="ECO:0000313" key="2">
    <source>
        <dbReference type="EMBL" id="KAK2185505.1"/>
    </source>
</evidence>
<accession>A0AAD9NZU1</accession>
<reference evidence="2" key="1">
    <citation type="journal article" date="2023" name="Mol. Biol. Evol.">
        <title>Third-Generation Sequencing Reveals the Adaptive Role of the Epigenome in Three Deep-Sea Polychaetes.</title>
        <authorList>
            <person name="Perez M."/>
            <person name="Aroh O."/>
            <person name="Sun Y."/>
            <person name="Lan Y."/>
            <person name="Juniper S.K."/>
            <person name="Young C.R."/>
            <person name="Angers B."/>
            <person name="Qian P.Y."/>
        </authorList>
    </citation>
    <scope>NUCLEOTIDE SEQUENCE</scope>
    <source>
        <strain evidence="2">R07B-5</strain>
    </source>
</reference>
<dbReference type="EMBL" id="JAODUO010000232">
    <property type="protein sequence ID" value="KAK2185505.1"/>
    <property type="molecule type" value="Genomic_DNA"/>
</dbReference>
<evidence type="ECO:0000313" key="3">
    <source>
        <dbReference type="Proteomes" id="UP001209878"/>
    </source>
</evidence>
<gene>
    <name evidence="2" type="ORF">NP493_232g01013</name>
</gene>
<proteinExistence type="predicted"/>
<protein>
    <submittedName>
        <fullName evidence="2">Uncharacterized protein</fullName>
    </submittedName>
</protein>
<feature type="compositionally biased region" description="Low complexity" evidence="1">
    <location>
        <begin position="109"/>
        <end position="123"/>
    </location>
</feature>
<feature type="compositionally biased region" description="Low complexity" evidence="1">
    <location>
        <begin position="157"/>
        <end position="180"/>
    </location>
</feature>
<comment type="caution">
    <text evidence="2">The sequence shown here is derived from an EMBL/GenBank/DDBJ whole genome shotgun (WGS) entry which is preliminary data.</text>
</comment>
<feature type="compositionally biased region" description="Polar residues" evidence="1">
    <location>
        <begin position="35"/>
        <end position="62"/>
    </location>
</feature>
<feature type="compositionally biased region" description="Pro residues" evidence="1">
    <location>
        <begin position="131"/>
        <end position="142"/>
    </location>
</feature>
<dbReference type="AlphaFoldDB" id="A0AAD9NZU1"/>
<sequence>MHSPSAHLIRPKHDGFTPVSVATPEGAITPPRPMSTHTPGMPPQSQGAGNPQSPLNHATSNRVHGAGGHMSSLSPEGSAEKYGQVPGGDSLTDFVTLVCQETNNSHHQSSTPTSSLKSPSKMSHYYTTPGMLPPPPPPPVARPVPILRTSDSQVAPSSHSTTSTITSNSTSNGNVNISSNATSSSPVMPPVNRGIMTSPFTAVLQGRLTEHAFAHIHPQQHQMFTYPSISPFSAISGVISPTTFNLMASPVVTPRTTPRTTPIPRWSTPFIPLDESPDYSMMVSLVSGTNSDESLQDGQY</sequence>
<feature type="region of interest" description="Disordered" evidence="1">
    <location>
        <begin position="1"/>
        <end position="87"/>
    </location>
</feature>
<keyword evidence="3" id="KW-1185">Reference proteome</keyword>
<evidence type="ECO:0000256" key="1">
    <source>
        <dbReference type="SAM" id="MobiDB-lite"/>
    </source>
</evidence>